<protein>
    <submittedName>
        <fullName evidence="1">Uncharacterized protein</fullName>
    </submittedName>
</protein>
<dbReference type="OrthoDB" id="5008097at2759"/>
<name>A0A6A6ZMF8_9PLEO</name>
<proteinExistence type="predicted"/>
<feature type="non-terminal residue" evidence="1">
    <location>
        <position position="1"/>
    </location>
</feature>
<reference evidence="1" key="1">
    <citation type="journal article" date="2020" name="Stud. Mycol.">
        <title>101 Dothideomycetes genomes: a test case for predicting lifestyles and emergence of pathogens.</title>
        <authorList>
            <person name="Haridas S."/>
            <person name="Albert R."/>
            <person name="Binder M."/>
            <person name="Bloem J."/>
            <person name="Labutti K."/>
            <person name="Salamov A."/>
            <person name="Andreopoulos B."/>
            <person name="Baker S."/>
            <person name="Barry K."/>
            <person name="Bills G."/>
            <person name="Bluhm B."/>
            <person name="Cannon C."/>
            <person name="Castanera R."/>
            <person name="Culley D."/>
            <person name="Daum C."/>
            <person name="Ezra D."/>
            <person name="Gonzalez J."/>
            <person name="Henrissat B."/>
            <person name="Kuo A."/>
            <person name="Liang C."/>
            <person name="Lipzen A."/>
            <person name="Lutzoni F."/>
            <person name="Magnuson J."/>
            <person name="Mondo S."/>
            <person name="Nolan M."/>
            <person name="Ohm R."/>
            <person name="Pangilinan J."/>
            <person name="Park H.-J."/>
            <person name="Ramirez L."/>
            <person name="Alfaro M."/>
            <person name="Sun H."/>
            <person name="Tritt A."/>
            <person name="Yoshinaga Y."/>
            <person name="Zwiers L.-H."/>
            <person name="Turgeon B."/>
            <person name="Goodwin S."/>
            <person name="Spatafora J."/>
            <person name="Crous P."/>
            <person name="Grigoriev I."/>
        </authorList>
    </citation>
    <scope>NUCLEOTIDE SEQUENCE</scope>
    <source>
        <strain evidence="1">CBS 113818</strain>
    </source>
</reference>
<evidence type="ECO:0000313" key="2">
    <source>
        <dbReference type="Proteomes" id="UP000799424"/>
    </source>
</evidence>
<dbReference type="EMBL" id="MU006235">
    <property type="protein sequence ID" value="KAF2822096.1"/>
    <property type="molecule type" value="Genomic_DNA"/>
</dbReference>
<accession>A0A6A6ZMF8</accession>
<keyword evidence="2" id="KW-1185">Reference proteome</keyword>
<organism evidence="1 2">
    <name type="scientific">Ophiobolus disseminans</name>
    <dbReference type="NCBI Taxonomy" id="1469910"/>
    <lineage>
        <taxon>Eukaryota</taxon>
        <taxon>Fungi</taxon>
        <taxon>Dikarya</taxon>
        <taxon>Ascomycota</taxon>
        <taxon>Pezizomycotina</taxon>
        <taxon>Dothideomycetes</taxon>
        <taxon>Pleosporomycetidae</taxon>
        <taxon>Pleosporales</taxon>
        <taxon>Pleosporineae</taxon>
        <taxon>Phaeosphaeriaceae</taxon>
        <taxon>Ophiobolus</taxon>
    </lineage>
</organism>
<sequence length="151" mass="17455">WTAYSTHNSIGPSTQLALTAQNASSWSHSHNSTQNYVLRIDDQALVPIELMTAEEKKYQDWYMARYPEIKQIMGEEMYLNESWLASAAVNEVPVDDLFHFSHCVLALKRFFLARQTGHHVCGRDIAEEHIRHCVESLEWWAFPDGKKGSMR</sequence>
<dbReference type="Proteomes" id="UP000799424">
    <property type="component" value="Unassembled WGS sequence"/>
</dbReference>
<feature type="non-terminal residue" evidence="1">
    <location>
        <position position="151"/>
    </location>
</feature>
<dbReference type="AlphaFoldDB" id="A0A6A6ZMF8"/>
<evidence type="ECO:0000313" key="1">
    <source>
        <dbReference type="EMBL" id="KAF2822096.1"/>
    </source>
</evidence>
<gene>
    <name evidence="1" type="ORF">CC86DRAFT_253682</name>
</gene>